<dbReference type="OrthoDB" id="1523735at2"/>
<proteinExistence type="predicted"/>
<protein>
    <submittedName>
        <fullName evidence="3">FecR family protein</fullName>
    </submittedName>
</protein>
<comment type="caution">
    <text evidence="3">The sequence shown here is derived from an EMBL/GenBank/DDBJ whole genome shotgun (WGS) entry which is preliminary data.</text>
</comment>
<dbReference type="RefSeq" id="WP_133228075.1">
    <property type="nucleotide sequence ID" value="NZ_SOZE01000005.1"/>
</dbReference>
<organism evidence="3 4">
    <name type="scientific">Mucilaginibacter psychrotolerans</name>
    <dbReference type="NCBI Taxonomy" id="1524096"/>
    <lineage>
        <taxon>Bacteria</taxon>
        <taxon>Pseudomonadati</taxon>
        <taxon>Bacteroidota</taxon>
        <taxon>Sphingobacteriia</taxon>
        <taxon>Sphingobacteriales</taxon>
        <taxon>Sphingobacteriaceae</taxon>
        <taxon>Mucilaginibacter</taxon>
    </lineage>
</organism>
<evidence type="ECO:0000313" key="4">
    <source>
        <dbReference type="Proteomes" id="UP000297540"/>
    </source>
</evidence>
<dbReference type="Gene3D" id="2.60.120.1440">
    <property type="match status" value="1"/>
</dbReference>
<feature type="domain" description="Protein FecR C-terminal" evidence="2">
    <location>
        <begin position="304"/>
        <end position="372"/>
    </location>
</feature>
<dbReference type="InterPro" id="IPR012373">
    <property type="entry name" value="Ferrdict_sens_TM"/>
</dbReference>
<feature type="domain" description="FecR protein" evidence="1">
    <location>
        <begin position="141"/>
        <end position="234"/>
    </location>
</feature>
<dbReference type="AlphaFoldDB" id="A0A4Y8SKL0"/>
<dbReference type="GO" id="GO:0016989">
    <property type="term" value="F:sigma factor antagonist activity"/>
    <property type="evidence" value="ECO:0007669"/>
    <property type="project" value="TreeGrafter"/>
</dbReference>
<dbReference type="Pfam" id="PF16344">
    <property type="entry name" value="FecR_C"/>
    <property type="match status" value="1"/>
</dbReference>
<dbReference type="PANTHER" id="PTHR30273">
    <property type="entry name" value="PERIPLASMIC SIGNAL SENSOR AND SIGMA FACTOR ACTIVATOR FECR-RELATED"/>
    <property type="match status" value="1"/>
</dbReference>
<dbReference type="FunFam" id="2.60.120.1440:FF:000001">
    <property type="entry name" value="Putative anti-sigma factor"/>
    <property type="match status" value="1"/>
</dbReference>
<dbReference type="EMBL" id="SOZE01000005">
    <property type="protein sequence ID" value="TFF38906.1"/>
    <property type="molecule type" value="Genomic_DNA"/>
</dbReference>
<evidence type="ECO:0000259" key="1">
    <source>
        <dbReference type="Pfam" id="PF04773"/>
    </source>
</evidence>
<accession>A0A4Y8SKL0</accession>
<dbReference type="Gene3D" id="3.55.50.30">
    <property type="match status" value="1"/>
</dbReference>
<dbReference type="InterPro" id="IPR032508">
    <property type="entry name" value="FecR_C"/>
</dbReference>
<evidence type="ECO:0000259" key="2">
    <source>
        <dbReference type="Pfam" id="PF16344"/>
    </source>
</evidence>
<gene>
    <name evidence="3" type="ORF">E2R66_07855</name>
</gene>
<name>A0A4Y8SKL0_9SPHI</name>
<dbReference type="Pfam" id="PF04773">
    <property type="entry name" value="FecR"/>
    <property type="match status" value="1"/>
</dbReference>
<dbReference type="PANTHER" id="PTHR30273:SF2">
    <property type="entry name" value="PROTEIN FECR"/>
    <property type="match status" value="1"/>
</dbReference>
<evidence type="ECO:0000313" key="3">
    <source>
        <dbReference type="EMBL" id="TFF38906.1"/>
    </source>
</evidence>
<keyword evidence="4" id="KW-1185">Reference proteome</keyword>
<reference evidence="3 4" key="1">
    <citation type="journal article" date="2017" name="Int. J. Syst. Evol. Microbiol.">
        <title>Mucilaginibacterpsychrotolerans sp. nov., isolated from peatlands.</title>
        <authorList>
            <person name="Deng Y."/>
            <person name="Shen L."/>
            <person name="Xu B."/>
            <person name="Liu Y."/>
            <person name="Gu Z."/>
            <person name="Liu H."/>
            <person name="Zhou Y."/>
        </authorList>
    </citation>
    <scope>NUCLEOTIDE SEQUENCE [LARGE SCALE GENOMIC DNA]</scope>
    <source>
        <strain evidence="3 4">NH7-4</strain>
    </source>
</reference>
<dbReference type="PIRSF" id="PIRSF018266">
    <property type="entry name" value="FecR"/>
    <property type="match status" value="1"/>
</dbReference>
<dbReference type="InterPro" id="IPR006860">
    <property type="entry name" value="FecR"/>
</dbReference>
<dbReference type="Proteomes" id="UP000297540">
    <property type="component" value="Unassembled WGS sequence"/>
</dbReference>
<sequence>MGNDKFIELVSKQLTDDISPAESAELKHLISTYPAYKKQYDELSTYWEHTDTEYTDDATAFQKIQDKISKRETAGENKAEDEDEIAQIVPLPLVKKNNSITRFWPAAAAAVILLAGGAYFFKERAPQYKTDASTLGWQQKTTNKGAKSIITLCDGTRVTLNSESTLKYPAAFNGQTREVTLTGEAFFDVTKDHQHPFIIHTNKMNVKVLGTAFDVKSYPNDDVSETTLIRGAIEVTLKDRPSDRIILKPKEKLIVTNAAATIKKSPGKGAANDTTPAAQYVLTSLSYIRQNDSTVSETSWINNRFAFDNDNFATLGKKMERWYGVDIVFNNEAAKEYHFSGVFENDTVADALKALQRIEKFRYKIEGSTIYIN</sequence>